<dbReference type="Proteomes" id="UP000032430">
    <property type="component" value="Chromosome I"/>
</dbReference>
<proteinExistence type="predicted"/>
<accession>A0A098G453</accession>
<keyword evidence="3" id="KW-1185">Reference proteome</keyword>
<gene>
    <name evidence="2" type="primary">pilZ</name>
    <name evidence="2" type="ORF">LFA_1330</name>
</gene>
<dbReference type="Gene3D" id="2.40.10.220">
    <property type="entry name" value="predicted glycosyltransferase like domains"/>
    <property type="match status" value="1"/>
</dbReference>
<dbReference type="KEGG" id="lfa:LFA_1330"/>
<dbReference type="AlphaFoldDB" id="A0A098G453"/>
<dbReference type="HOGENOM" id="CLU_147899_0_0_6"/>
<dbReference type="STRING" id="1212491.LFA_1330"/>
<organism evidence="2 3">
    <name type="scientific">Legionella fallonii LLAP-10</name>
    <dbReference type="NCBI Taxonomy" id="1212491"/>
    <lineage>
        <taxon>Bacteria</taxon>
        <taxon>Pseudomonadati</taxon>
        <taxon>Pseudomonadota</taxon>
        <taxon>Gammaproteobacteria</taxon>
        <taxon>Legionellales</taxon>
        <taxon>Legionellaceae</taxon>
        <taxon>Legionella</taxon>
    </lineage>
</organism>
<dbReference type="Pfam" id="PF07238">
    <property type="entry name" value="PilZ"/>
    <property type="match status" value="1"/>
</dbReference>
<reference evidence="3" key="1">
    <citation type="submission" date="2014-09" db="EMBL/GenBank/DDBJ databases">
        <authorList>
            <person name="Gomez-Valero L."/>
        </authorList>
    </citation>
    <scope>NUCLEOTIDE SEQUENCE [LARGE SCALE GENOMIC DNA]</scope>
    <source>
        <strain evidence="3">ATCC700992</strain>
    </source>
</reference>
<evidence type="ECO:0000313" key="3">
    <source>
        <dbReference type="Proteomes" id="UP000032430"/>
    </source>
</evidence>
<name>A0A098G453_9GAMM</name>
<feature type="domain" description="PilZ" evidence="1">
    <location>
        <begin position="8"/>
        <end position="101"/>
    </location>
</feature>
<dbReference type="RefSeq" id="WP_045095373.1">
    <property type="nucleotide sequence ID" value="NZ_LN614827.1"/>
</dbReference>
<dbReference type="InterPro" id="IPR009875">
    <property type="entry name" value="PilZ_domain"/>
</dbReference>
<protein>
    <submittedName>
        <fullName evidence="2">Type 4 fimbrial biogenesis protein PilZ</fullName>
    </submittedName>
</protein>
<dbReference type="EMBL" id="LN614827">
    <property type="protein sequence ID" value="CEG56756.1"/>
    <property type="molecule type" value="Genomic_DNA"/>
</dbReference>
<evidence type="ECO:0000259" key="1">
    <source>
        <dbReference type="Pfam" id="PF07238"/>
    </source>
</evidence>
<sequence length="113" mass="12496">MDEQAQLINCSFSSEACLYLSYMPFIKGGGLFLRTNHVCPLGTGVELSLKLINEHEPYLVRAKVIWITPKGAQGNKPPGIGVQFIGENSRYLCNKIETYLAGMLKSTQLTDTL</sequence>
<dbReference type="OrthoDB" id="5296245at2"/>
<evidence type="ECO:0000313" key="2">
    <source>
        <dbReference type="EMBL" id="CEG56756.1"/>
    </source>
</evidence>
<dbReference type="GO" id="GO:0035438">
    <property type="term" value="F:cyclic-di-GMP binding"/>
    <property type="evidence" value="ECO:0007669"/>
    <property type="project" value="InterPro"/>
</dbReference>